<feature type="region of interest" description="Disordered" evidence="1">
    <location>
        <begin position="1"/>
        <end position="37"/>
    </location>
</feature>
<evidence type="ECO:0000313" key="3">
    <source>
        <dbReference type="Proteomes" id="UP001500668"/>
    </source>
</evidence>
<sequence length="53" mass="5471">MVQRAQADRRGGAPGEDAGSNPVRQGARTTTSLNGAANHLRLVSQWGVLLTGA</sequence>
<evidence type="ECO:0000313" key="2">
    <source>
        <dbReference type="EMBL" id="GAA0611933.1"/>
    </source>
</evidence>
<keyword evidence="3" id="KW-1185">Reference proteome</keyword>
<gene>
    <name evidence="2" type="ORF">GCM10010394_47180</name>
</gene>
<reference evidence="3" key="1">
    <citation type="journal article" date="2019" name="Int. J. Syst. Evol. Microbiol.">
        <title>The Global Catalogue of Microorganisms (GCM) 10K type strain sequencing project: providing services to taxonomists for standard genome sequencing and annotation.</title>
        <authorList>
            <consortium name="The Broad Institute Genomics Platform"/>
            <consortium name="The Broad Institute Genome Sequencing Center for Infectious Disease"/>
            <person name="Wu L."/>
            <person name="Ma J."/>
        </authorList>
    </citation>
    <scope>NUCLEOTIDE SEQUENCE [LARGE SCALE GENOMIC DNA]</scope>
    <source>
        <strain evidence="3">JCM 5067</strain>
    </source>
</reference>
<organism evidence="2 3">
    <name type="scientific">Streptomyces crystallinus</name>
    <dbReference type="NCBI Taxonomy" id="68191"/>
    <lineage>
        <taxon>Bacteria</taxon>
        <taxon>Bacillati</taxon>
        <taxon>Actinomycetota</taxon>
        <taxon>Actinomycetes</taxon>
        <taxon>Kitasatosporales</taxon>
        <taxon>Streptomycetaceae</taxon>
        <taxon>Streptomyces</taxon>
    </lineage>
</organism>
<evidence type="ECO:0000256" key="1">
    <source>
        <dbReference type="SAM" id="MobiDB-lite"/>
    </source>
</evidence>
<dbReference type="Proteomes" id="UP001500668">
    <property type="component" value="Unassembled WGS sequence"/>
</dbReference>
<feature type="compositionally biased region" description="Basic and acidic residues" evidence="1">
    <location>
        <begin position="1"/>
        <end position="11"/>
    </location>
</feature>
<accession>A0ABP3RK33</accession>
<protein>
    <submittedName>
        <fullName evidence="2">Uncharacterized protein</fullName>
    </submittedName>
</protein>
<comment type="caution">
    <text evidence="2">The sequence shown here is derived from an EMBL/GenBank/DDBJ whole genome shotgun (WGS) entry which is preliminary data.</text>
</comment>
<proteinExistence type="predicted"/>
<name>A0ABP3RK33_9ACTN</name>
<dbReference type="EMBL" id="BAAACA010000034">
    <property type="protein sequence ID" value="GAA0611933.1"/>
    <property type="molecule type" value="Genomic_DNA"/>
</dbReference>